<evidence type="ECO:0000256" key="2">
    <source>
        <dbReference type="ARBA" id="ARBA00022475"/>
    </source>
</evidence>
<comment type="caution">
    <text evidence="7">The sequence shown here is derived from an EMBL/GenBank/DDBJ whole genome shotgun (WGS) entry which is preliminary data.</text>
</comment>
<evidence type="ECO:0000256" key="4">
    <source>
        <dbReference type="ARBA" id="ARBA00022989"/>
    </source>
</evidence>
<name>A0A1Y3UB39_9FIRM</name>
<feature type="transmembrane region" description="Helical" evidence="6">
    <location>
        <begin position="50"/>
        <end position="72"/>
    </location>
</feature>
<keyword evidence="2" id="KW-1003">Cell membrane</keyword>
<feature type="transmembrane region" description="Helical" evidence="6">
    <location>
        <begin position="235"/>
        <end position="257"/>
    </location>
</feature>
<accession>A0A1Y3UB39</accession>
<dbReference type="GO" id="GO:0005886">
    <property type="term" value="C:plasma membrane"/>
    <property type="evidence" value="ECO:0007669"/>
    <property type="project" value="UniProtKB-SubCell"/>
</dbReference>
<evidence type="ECO:0000313" key="7">
    <source>
        <dbReference type="EMBL" id="OUN44317.1"/>
    </source>
</evidence>
<gene>
    <name evidence="6" type="primary">mprF</name>
    <name evidence="7" type="ORF">B5G26_05950</name>
</gene>
<dbReference type="GO" id="GO:0006629">
    <property type="term" value="P:lipid metabolic process"/>
    <property type="evidence" value="ECO:0007669"/>
    <property type="project" value="UniProtKB-KW"/>
</dbReference>
<keyword evidence="3 6" id="KW-0812">Transmembrane</keyword>
<dbReference type="AlphaFoldDB" id="A0A1Y3UB39"/>
<dbReference type="EMBL" id="NFHM01000006">
    <property type="protein sequence ID" value="OUN44317.1"/>
    <property type="molecule type" value="Genomic_DNA"/>
</dbReference>
<dbReference type="InterPro" id="IPR022791">
    <property type="entry name" value="L-PG_synthase/AglD"/>
</dbReference>
<dbReference type="PANTHER" id="PTHR37693">
    <property type="entry name" value="PHOSPHATIDYLGLYCEROL LYSYLTRANSFERASE"/>
    <property type="match status" value="1"/>
</dbReference>
<evidence type="ECO:0000256" key="3">
    <source>
        <dbReference type="ARBA" id="ARBA00022692"/>
    </source>
</evidence>
<organism evidence="7 8">
    <name type="scientific">Anaerotignum lactatifermentans</name>
    <dbReference type="NCBI Taxonomy" id="160404"/>
    <lineage>
        <taxon>Bacteria</taxon>
        <taxon>Bacillati</taxon>
        <taxon>Bacillota</taxon>
        <taxon>Clostridia</taxon>
        <taxon>Lachnospirales</taxon>
        <taxon>Anaerotignaceae</taxon>
        <taxon>Anaerotignum</taxon>
    </lineage>
</organism>
<evidence type="ECO:0000256" key="1">
    <source>
        <dbReference type="ARBA" id="ARBA00004651"/>
    </source>
</evidence>
<feature type="transmembrane region" description="Helical" evidence="6">
    <location>
        <begin position="160"/>
        <end position="182"/>
    </location>
</feature>
<comment type="function">
    <text evidence="6">Catalyzes the transfer of a lysyl group from L-lysyl-tRNA(Lys) to membrane-bound phosphatidylglycerol (PG), which produces lysylphosphatidylglycerol (LPG), a major component of the bacterial membrane with a positive net charge. LPG synthesis contributes to bacterial virulence as it is involved in the resistance mechanism against cationic antimicrobial peptides (CAMP) produces by the host's immune system (defensins, cathelicidins) and by the competing microorganisms.</text>
</comment>
<dbReference type="PANTHER" id="PTHR37693:SF1">
    <property type="entry name" value="INTEGRAL MEMBRANE PROTEIN"/>
    <property type="match status" value="1"/>
</dbReference>
<dbReference type="GO" id="GO:0046677">
    <property type="term" value="P:response to antibiotic"/>
    <property type="evidence" value="ECO:0007669"/>
    <property type="project" value="UniProtKB-KW"/>
</dbReference>
<reference evidence="8" key="1">
    <citation type="submission" date="2017-04" db="EMBL/GenBank/DDBJ databases">
        <title>Function of individual gut microbiota members based on whole genome sequencing of pure cultures obtained from chicken caecum.</title>
        <authorList>
            <person name="Medvecky M."/>
            <person name="Cejkova D."/>
            <person name="Polansky O."/>
            <person name="Karasova D."/>
            <person name="Kubasova T."/>
            <person name="Cizek A."/>
            <person name="Rychlik I."/>
        </authorList>
    </citation>
    <scope>NUCLEOTIDE SEQUENCE [LARGE SCALE GENOMIC DNA]</scope>
    <source>
        <strain evidence="8">An75</strain>
    </source>
</reference>
<feature type="transmembrane region" description="Helical" evidence="6">
    <location>
        <begin position="320"/>
        <end position="338"/>
    </location>
</feature>
<evidence type="ECO:0000256" key="5">
    <source>
        <dbReference type="ARBA" id="ARBA00023136"/>
    </source>
</evidence>
<keyword evidence="5 6" id="KW-0472">Membrane</keyword>
<comment type="catalytic activity">
    <reaction evidence="6">
        <text>L-lysyl-tRNA(Lys) + a 1,2-diacyl-sn-glycero-3-phospho-(1'-sn-glycerol) = a 1,2-diacyl-sn-glycero-3-phospho-1'-(3'-O-L-lysyl)-sn-glycerol + tRNA(Lys)</text>
        <dbReference type="Rhea" id="RHEA:10668"/>
        <dbReference type="Rhea" id="RHEA-COMP:9696"/>
        <dbReference type="Rhea" id="RHEA-COMP:9697"/>
        <dbReference type="ChEBI" id="CHEBI:64716"/>
        <dbReference type="ChEBI" id="CHEBI:75792"/>
        <dbReference type="ChEBI" id="CHEBI:78442"/>
        <dbReference type="ChEBI" id="CHEBI:78529"/>
        <dbReference type="EC" id="2.3.2.3"/>
    </reaction>
</comment>
<keyword evidence="6" id="KW-0443">Lipid metabolism</keyword>
<feature type="transmembrane region" description="Helical" evidence="6">
    <location>
        <begin position="84"/>
        <end position="105"/>
    </location>
</feature>
<evidence type="ECO:0000313" key="8">
    <source>
        <dbReference type="Proteomes" id="UP000195455"/>
    </source>
</evidence>
<dbReference type="NCBIfam" id="TIGR00374">
    <property type="entry name" value="flippase-like domain"/>
    <property type="match status" value="1"/>
</dbReference>
<comment type="similarity">
    <text evidence="6">Belongs to the LPG synthase family.</text>
</comment>
<dbReference type="Pfam" id="PF03706">
    <property type="entry name" value="LPG_synthase_TM"/>
    <property type="match status" value="1"/>
</dbReference>
<keyword evidence="4 6" id="KW-1133">Transmembrane helix</keyword>
<feature type="transmembrane region" description="Helical" evidence="6">
    <location>
        <begin position="12"/>
        <end position="30"/>
    </location>
</feature>
<feature type="transmembrane region" description="Helical" evidence="6">
    <location>
        <begin position="264"/>
        <end position="281"/>
    </location>
</feature>
<keyword evidence="6" id="KW-0808">Transferase</keyword>
<dbReference type="EC" id="2.3.2.3" evidence="6"/>
<proteinExistence type="inferred from homology"/>
<protein>
    <recommendedName>
        <fullName evidence="6">Phosphatidylglycerol lysyltransferase</fullName>
        <ecNumber evidence="6">2.3.2.3</ecNumber>
    </recommendedName>
    <alternativeName>
        <fullName evidence="6">Lysylphosphatidylglycerol synthase</fullName>
    </alternativeName>
</protein>
<sequence length="343" mass="38257">MGKEKCMVRKYVGSILFLCLLIGITIYVLVENNDMRAVAGAMTRAEHIWILAGIVTALFFVAAEGSIICYLLRAIGQKMPLLKCISWSFIGFFFSGITPSATGGQPAQLYYMKKAGLPLADSTPVLMVVAVLYKFVLAVLGLFIAVFWHKQLGAYFQGYYWLFYLGIVLNAILVAILVWVMVTPVCAEKTALFLEGLLVKIRLLHPKEERKEHLREAVARYGAVVRFFQENPRKIVVATVMTLVQRCSLFFLTWLIYRAMGLEGVGLFWIMVLQATVYIAVDMLPFPGSAGISELVYTAVFASVFPGSDLAASMCISRGISFYMVLLVSLGVWCVCHFRSQRT</sequence>
<comment type="subcellular location">
    <subcellularLocation>
        <location evidence="1 6">Cell membrane</location>
        <topology evidence="1 6">Multi-pass membrane protein</topology>
    </subcellularLocation>
</comment>
<dbReference type="Proteomes" id="UP000195455">
    <property type="component" value="Unassembled WGS sequence"/>
</dbReference>
<evidence type="ECO:0000256" key="6">
    <source>
        <dbReference type="RuleBase" id="RU363042"/>
    </source>
</evidence>
<feature type="transmembrane region" description="Helical" evidence="6">
    <location>
        <begin position="125"/>
        <end position="148"/>
    </location>
</feature>
<keyword evidence="6" id="KW-0046">Antibiotic resistance</keyword>
<dbReference type="GO" id="GO:0050071">
    <property type="term" value="F:phosphatidylglycerol lysyltransferase activity"/>
    <property type="evidence" value="ECO:0007669"/>
    <property type="project" value="UniProtKB-EC"/>
</dbReference>